<organism evidence="2 3">
    <name type="scientific">Pleurodeles waltl</name>
    <name type="common">Iberian ribbed newt</name>
    <dbReference type="NCBI Taxonomy" id="8319"/>
    <lineage>
        <taxon>Eukaryota</taxon>
        <taxon>Metazoa</taxon>
        <taxon>Chordata</taxon>
        <taxon>Craniata</taxon>
        <taxon>Vertebrata</taxon>
        <taxon>Euteleostomi</taxon>
        <taxon>Amphibia</taxon>
        <taxon>Batrachia</taxon>
        <taxon>Caudata</taxon>
        <taxon>Salamandroidea</taxon>
        <taxon>Salamandridae</taxon>
        <taxon>Pleurodelinae</taxon>
        <taxon>Pleurodeles</taxon>
    </lineage>
</organism>
<feature type="region of interest" description="Disordered" evidence="1">
    <location>
        <begin position="1"/>
        <end position="38"/>
    </location>
</feature>
<dbReference type="EMBL" id="JANPWB010000009">
    <property type="protein sequence ID" value="KAJ1157626.1"/>
    <property type="molecule type" value="Genomic_DNA"/>
</dbReference>
<proteinExistence type="predicted"/>
<keyword evidence="3" id="KW-1185">Reference proteome</keyword>
<protein>
    <submittedName>
        <fullName evidence="2">Uncharacterized protein</fullName>
    </submittedName>
</protein>
<name>A0AAV7RXX6_PLEWA</name>
<evidence type="ECO:0000313" key="3">
    <source>
        <dbReference type="Proteomes" id="UP001066276"/>
    </source>
</evidence>
<evidence type="ECO:0000256" key="1">
    <source>
        <dbReference type="SAM" id="MobiDB-lite"/>
    </source>
</evidence>
<accession>A0AAV7RXX6</accession>
<dbReference type="AlphaFoldDB" id="A0AAV7RXX6"/>
<dbReference type="Proteomes" id="UP001066276">
    <property type="component" value="Chromosome 5"/>
</dbReference>
<reference evidence="2" key="1">
    <citation type="journal article" date="2022" name="bioRxiv">
        <title>Sequencing and chromosome-scale assembly of the giantPleurodeles waltlgenome.</title>
        <authorList>
            <person name="Brown T."/>
            <person name="Elewa A."/>
            <person name="Iarovenko S."/>
            <person name="Subramanian E."/>
            <person name="Araus A.J."/>
            <person name="Petzold A."/>
            <person name="Susuki M."/>
            <person name="Suzuki K.-i.T."/>
            <person name="Hayashi T."/>
            <person name="Toyoda A."/>
            <person name="Oliveira C."/>
            <person name="Osipova E."/>
            <person name="Leigh N.D."/>
            <person name="Simon A."/>
            <person name="Yun M.H."/>
        </authorList>
    </citation>
    <scope>NUCLEOTIDE SEQUENCE</scope>
    <source>
        <strain evidence="2">20211129_DDA</strain>
        <tissue evidence="2">Liver</tissue>
    </source>
</reference>
<feature type="compositionally biased region" description="Basic and acidic residues" evidence="1">
    <location>
        <begin position="80"/>
        <end position="92"/>
    </location>
</feature>
<gene>
    <name evidence="2" type="ORF">NDU88_010331</name>
</gene>
<feature type="region of interest" description="Disordered" evidence="1">
    <location>
        <begin position="80"/>
        <end position="104"/>
    </location>
</feature>
<sequence>MDKADKNQTELHFDQRKSQSSAGDHVVINVPGGADMPPGEELKLRQILATMQRSLTPIGSKIDSFSFRMDRMTERLDKHTERLNQSERRISDVEWGQSTAVRLR</sequence>
<comment type="caution">
    <text evidence="2">The sequence shown here is derived from an EMBL/GenBank/DDBJ whole genome shotgun (WGS) entry which is preliminary data.</text>
</comment>
<evidence type="ECO:0000313" key="2">
    <source>
        <dbReference type="EMBL" id="KAJ1157626.1"/>
    </source>
</evidence>
<feature type="compositionally biased region" description="Basic and acidic residues" evidence="1">
    <location>
        <begin position="1"/>
        <end position="17"/>
    </location>
</feature>